<dbReference type="Proteomes" id="UP001055879">
    <property type="component" value="Linkage Group LG15"/>
</dbReference>
<gene>
    <name evidence="1" type="ORF">L6452_39607</name>
</gene>
<comment type="caution">
    <text evidence="1">The sequence shown here is derived from an EMBL/GenBank/DDBJ whole genome shotgun (WGS) entry which is preliminary data.</text>
</comment>
<accession>A0ACB8XWX7</accession>
<proteinExistence type="predicted"/>
<organism evidence="1 2">
    <name type="scientific">Arctium lappa</name>
    <name type="common">Greater burdock</name>
    <name type="synonym">Lappa major</name>
    <dbReference type="NCBI Taxonomy" id="4217"/>
    <lineage>
        <taxon>Eukaryota</taxon>
        <taxon>Viridiplantae</taxon>
        <taxon>Streptophyta</taxon>
        <taxon>Embryophyta</taxon>
        <taxon>Tracheophyta</taxon>
        <taxon>Spermatophyta</taxon>
        <taxon>Magnoliopsida</taxon>
        <taxon>eudicotyledons</taxon>
        <taxon>Gunneridae</taxon>
        <taxon>Pentapetalae</taxon>
        <taxon>asterids</taxon>
        <taxon>campanulids</taxon>
        <taxon>Asterales</taxon>
        <taxon>Asteraceae</taxon>
        <taxon>Carduoideae</taxon>
        <taxon>Cardueae</taxon>
        <taxon>Arctiinae</taxon>
        <taxon>Arctium</taxon>
    </lineage>
</organism>
<sequence length="381" mass="43390">MISKDHQLEWAIRDVWHAKKGIKAARDPPIKFCLPFKLLPCFPLLVFLECCHNFLKFLTMARTVSQDHQEDGISVHLPAQSEITISPPLLWLIISVAAIFFISGILHFLLKFIKKKKQTYHPSVSQSNRYNQLHHPQSLGRQLQHLFRLQDSGLDQSFIDNHLPVFDYNAILISGLQDQFDCAVCLCEFSPHDHLRLIPICSHAFHTHCIDTWLLSNPTCPLCRVNLSIENHPLRNHNRPTENFNVATNNISSEISCDEKNLGKRVFSVRLGKLTSFDSGERSNEGEISRCNLDARRCYSMGSFQYVVNNIDLQVALFDVKDNVGCGKSEDDMNQRKIKYESFSVSKVWLWSKKGKFPVCSSENGVASDSSPSHNTRVPGL</sequence>
<reference evidence="1 2" key="2">
    <citation type="journal article" date="2022" name="Mol. Ecol. Resour.">
        <title>The genomes of chicory, endive, great burdock and yacon provide insights into Asteraceae paleo-polyploidization history and plant inulin production.</title>
        <authorList>
            <person name="Fan W."/>
            <person name="Wang S."/>
            <person name="Wang H."/>
            <person name="Wang A."/>
            <person name="Jiang F."/>
            <person name="Liu H."/>
            <person name="Zhao H."/>
            <person name="Xu D."/>
            <person name="Zhang Y."/>
        </authorList>
    </citation>
    <scope>NUCLEOTIDE SEQUENCE [LARGE SCALE GENOMIC DNA]</scope>
    <source>
        <strain evidence="2">cv. Niubang</strain>
    </source>
</reference>
<name>A0ACB8XWX7_ARCLA</name>
<reference evidence="2" key="1">
    <citation type="journal article" date="2022" name="Mol. Ecol. Resour.">
        <title>The genomes of chicory, endive, great burdock and yacon provide insights into Asteraceae palaeo-polyploidization history and plant inulin production.</title>
        <authorList>
            <person name="Fan W."/>
            <person name="Wang S."/>
            <person name="Wang H."/>
            <person name="Wang A."/>
            <person name="Jiang F."/>
            <person name="Liu H."/>
            <person name="Zhao H."/>
            <person name="Xu D."/>
            <person name="Zhang Y."/>
        </authorList>
    </citation>
    <scope>NUCLEOTIDE SEQUENCE [LARGE SCALE GENOMIC DNA]</scope>
    <source>
        <strain evidence="2">cv. Niubang</strain>
    </source>
</reference>
<protein>
    <submittedName>
        <fullName evidence="1">Uncharacterized protein</fullName>
    </submittedName>
</protein>
<keyword evidence="2" id="KW-1185">Reference proteome</keyword>
<evidence type="ECO:0000313" key="1">
    <source>
        <dbReference type="EMBL" id="KAI3673488.1"/>
    </source>
</evidence>
<dbReference type="EMBL" id="CM042061">
    <property type="protein sequence ID" value="KAI3673488.1"/>
    <property type="molecule type" value="Genomic_DNA"/>
</dbReference>
<evidence type="ECO:0000313" key="2">
    <source>
        <dbReference type="Proteomes" id="UP001055879"/>
    </source>
</evidence>